<name>A0A067N2B0_BOTB1</name>
<evidence type="ECO:0000313" key="2">
    <source>
        <dbReference type="EMBL" id="KDQ21100.1"/>
    </source>
</evidence>
<evidence type="ECO:0008006" key="4">
    <source>
        <dbReference type="Google" id="ProtNLM"/>
    </source>
</evidence>
<dbReference type="HOGENOM" id="CLU_688856_0_0_1"/>
<organism evidence="2 3">
    <name type="scientific">Botryobasidium botryosum (strain FD-172 SS1)</name>
    <dbReference type="NCBI Taxonomy" id="930990"/>
    <lineage>
        <taxon>Eukaryota</taxon>
        <taxon>Fungi</taxon>
        <taxon>Dikarya</taxon>
        <taxon>Basidiomycota</taxon>
        <taxon>Agaricomycotina</taxon>
        <taxon>Agaricomycetes</taxon>
        <taxon>Cantharellales</taxon>
        <taxon>Botryobasidiaceae</taxon>
        <taxon>Botryobasidium</taxon>
    </lineage>
</organism>
<sequence length="400" mass="44522">MAHSPLLEFAAEFDASVASGDLSTPLPEQLLWTDESWMEGAATKQSTSSRAEEDSTGEEYFTAEETSEASLESVDSGGSGRNLSLERRQNGVPLVYLLQDEVLATIFALVVLSYYAKEYKDVHHKPSDQGAILAVCRRLRAIAMDLPVWTVVVVPTKFIRPFLRKGQPLDVIVDRFRPINMDNIASFELLRKLTCRVRTAKLILRTTLCSLSPNGHIENYWLSKEMPELRSLEVVREGEGWGDEVGDRHGAGYLAPFSRVTPKLEHLRITSFAFPTDFQGLSSMSLKKIRYNTSTRIAGIFEAIRNSPRLEFLCLEQVVCPPQQLAKIGVEYVPAQSLRLLKFCDVTVAVIHLFLAQLATAPSVRVEIDIELRLGLDLTQSSPGAELHRACTPFGISKSP</sequence>
<accession>A0A067N2B0</accession>
<proteinExistence type="predicted"/>
<dbReference type="EMBL" id="KL198017">
    <property type="protein sequence ID" value="KDQ21100.1"/>
    <property type="molecule type" value="Genomic_DNA"/>
</dbReference>
<dbReference type="Proteomes" id="UP000027195">
    <property type="component" value="Unassembled WGS sequence"/>
</dbReference>
<dbReference type="InParanoid" id="A0A067N2B0"/>
<gene>
    <name evidence="2" type="ORF">BOTBODRAFT_328581</name>
</gene>
<protein>
    <recommendedName>
        <fullName evidence="4">F-box domain-containing protein</fullName>
    </recommendedName>
</protein>
<reference evidence="3" key="1">
    <citation type="journal article" date="2014" name="Proc. Natl. Acad. Sci. U.S.A.">
        <title>Extensive sampling of basidiomycete genomes demonstrates inadequacy of the white-rot/brown-rot paradigm for wood decay fungi.</title>
        <authorList>
            <person name="Riley R."/>
            <person name="Salamov A.A."/>
            <person name="Brown D.W."/>
            <person name="Nagy L.G."/>
            <person name="Floudas D."/>
            <person name="Held B.W."/>
            <person name="Levasseur A."/>
            <person name="Lombard V."/>
            <person name="Morin E."/>
            <person name="Otillar R."/>
            <person name="Lindquist E.A."/>
            <person name="Sun H."/>
            <person name="LaButti K.M."/>
            <person name="Schmutz J."/>
            <person name="Jabbour D."/>
            <person name="Luo H."/>
            <person name="Baker S.E."/>
            <person name="Pisabarro A.G."/>
            <person name="Walton J.D."/>
            <person name="Blanchette R.A."/>
            <person name="Henrissat B."/>
            <person name="Martin F."/>
            <person name="Cullen D."/>
            <person name="Hibbett D.S."/>
            <person name="Grigoriev I.V."/>
        </authorList>
    </citation>
    <scope>NUCLEOTIDE SEQUENCE [LARGE SCALE GENOMIC DNA]</scope>
    <source>
        <strain evidence="3">FD-172 SS1</strain>
    </source>
</reference>
<evidence type="ECO:0000313" key="3">
    <source>
        <dbReference type="Proteomes" id="UP000027195"/>
    </source>
</evidence>
<evidence type="ECO:0000256" key="1">
    <source>
        <dbReference type="SAM" id="MobiDB-lite"/>
    </source>
</evidence>
<dbReference type="AlphaFoldDB" id="A0A067N2B0"/>
<feature type="compositionally biased region" description="Acidic residues" evidence="1">
    <location>
        <begin position="54"/>
        <end position="67"/>
    </location>
</feature>
<keyword evidence="3" id="KW-1185">Reference proteome</keyword>
<feature type="region of interest" description="Disordered" evidence="1">
    <location>
        <begin position="41"/>
        <end position="82"/>
    </location>
</feature>